<organism evidence="1 2">
    <name type="scientific">Leptospira tipperaryensis</name>
    <dbReference type="NCBI Taxonomy" id="2564040"/>
    <lineage>
        <taxon>Bacteria</taxon>
        <taxon>Pseudomonadati</taxon>
        <taxon>Spirochaetota</taxon>
        <taxon>Spirochaetia</taxon>
        <taxon>Leptospirales</taxon>
        <taxon>Leptospiraceae</taxon>
        <taxon>Leptospira</taxon>
    </lineage>
</organism>
<dbReference type="AlphaFoldDB" id="A0A1D7UYP7"/>
<proteinExistence type="predicted"/>
<reference evidence="1 2" key="1">
    <citation type="submission" date="2016-04" db="EMBL/GenBank/DDBJ databases">
        <title>Complete genome seqeunce of Leptospira alstonii serovar Room22.</title>
        <authorList>
            <person name="Nally J.E."/>
            <person name="Bayles D.O."/>
            <person name="Hurley D."/>
            <person name="Fanning S."/>
            <person name="McMahon B.J."/>
            <person name="Arent Z."/>
        </authorList>
    </citation>
    <scope>NUCLEOTIDE SEQUENCE [LARGE SCALE GENOMIC DNA]</scope>
    <source>
        <strain evidence="1 2">GWTS #1</strain>
    </source>
</reference>
<gene>
    <name evidence="1" type="ORF">A0128_13170</name>
</gene>
<protein>
    <submittedName>
        <fullName evidence="1">Uncharacterized protein</fullName>
    </submittedName>
</protein>
<dbReference type="KEGG" id="laj:A0128_13170"/>
<sequence length="80" mass="9564">MKRSHLLRTTFNPSELLQKSFLSIILISRILFLNGLQIETKEKNKTKKKIRFVSLYVRILRSEKKSFFRAEENYESGQRS</sequence>
<dbReference type="EMBL" id="CP015217">
    <property type="protein sequence ID" value="AOP34719.1"/>
    <property type="molecule type" value="Genomic_DNA"/>
</dbReference>
<keyword evidence="2" id="KW-1185">Reference proteome</keyword>
<dbReference type="Proteomes" id="UP000094197">
    <property type="component" value="Chromosome 1"/>
</dbReference>
<name>A0A1D7UYP7_9LEPT</name>
<accession>A0A1D7UYP7</accession>
<evidence type="ECO:0000313" key="1">
    <source>
        <dbReference type="EMBL" id="AOP34719.1"/>
    </source>
</evidence>
<evidence type="ECO:0000313" key="2">
    <source>
        <dbReference type="Proteomes" id="UP000094197"/>
    </source>
</evidence>